<dbReference type="AlphaFoldDB" id="A0A7C9D2R1"/>
<reference evidence="1" key="1">
    <citation type="journal article" date="2013" name="J. Plant Res.">
        <title>Effect of fungi and light on seed germination of three Opuntia species from semiarid lands of central Mexico.</title>
        <authorList>
            <person name="Delgado-Sanchez P."/>
            <person name="Jimenez-Bremont J.F."/>
            <person name="Guerrero-Gonzalez Mde L."/>
            <person name="Flores J."/>
        </authorList>
    </citation>
    <scope>NUCLEOTIDE SEQUENCE</scope>
    <source>
        <tissue evidence="1">Cladode</tissue>
    </source>
</reference>
<evidence type="ECO:0000313" key="1">
    <source>
        <dbReference type="EMBL" id="MBA4632700.1"/>
    </source>
</evidence>
<reference evidence="1" key="2">
    <citation type="submission" date="2020-07" db="EMBL/GenBank/DDBJ databases">
        <authorList>
            <person name="Vera ALvarez R."/>
            <person name="Arias-Moreno D.M."/>
            <person name="Jimenez-Jacinto V."/>
            <person name="Jimenez-Bremont J.F."/>
            <person name="Swaminathan K."/>
            <person name="Moose S.P."/>
            <person name="Guerrero-Gonzalez M.L."/>
            <person name="Marino-Ramirez L."/>
            <person name="Landsman D."/>
            <person name="Rodriguez-Kessler M."/>
            <person name="Delgado-Sanchez P."/>
        </authorList>
    </citation>
    <scope>NUCLEOTIDE SEQUENCE</scope>
    <source>
        <tissue evidence="1">Cladode</tissue>
    </source>
</reference>
<protein>
    <submittedName>
        <fullName evidence="1">Uncharacterized protein</fullName>
    </submittedName>
</protein>
<dbReference type="EMBL" id="GISG01083766">
    <property type="protein sequence ID" value="MBA4632700.1"/>
    <property type="molecule type" value="Transcribed_RNA"/>
</dbReference>
<organism evidence="1">
    <name type="scientific">Opuntia streptacantha</name>
    <name type="common">Prickly pear cactus</name>
    <name type="synonym">Opuntia cardona</name>
    <dbReference type="NCBI Taxonomy" id="393608"/>
    <lineage>
        <taxon>Eukaryota</taxon>
        <taxon>Viridiplantae</taxon>
        <taxon>Streptophyta</taxon>
        <taxon>Embryophyta</taxon>
        <taxon>Tracheophyta</taxon>
        <taxon>Spermatophyta</taxon>
        <taxon>Magnoliopsida</taxon>
        <taxon>eudicotyledons</taxon>
        <taxon>Gunneridae</taxon>
        <taxon>Pentapetalae</taxon>
        <taxon>Caryophyllales</taxon>
        <taxon>Cactineae</taxon>
        <taxon>Cactaceae</taxon>
        <taxon>Opuntioideae</taxon>
        <taxon>Opuntia</taxon>
    </lineage>
</organism>
<name>A0A7C9D2R1_OPUST</name>
<sequence>MCTHIHLPTKLEGCLQIWINVSSGHYQMPRILLSCSCPHEGHLITIMPFASLTALYYGDHEKGSMLWQESLIHQGSKKSFYHIAHRLSYHQFISQVFHSIIANLVYRHVLS</sequence>
<accession>A0A7C9D2R1</accession>
<proteinExistence type="predicted"/>